<dbReference type="PROSITE" id="PS50011">
    <property type="entry name" value="PROTEIN_KINASE_DOM"/>
    <property type="match status" value="1"/>
</dbReference>
<organism evidence="3 4">
    <name type="scientific">Paxillus involutus ATCC 200175</name>
    <dbReference type="NCBI Taxonomy" id="664439"/>
    <lineage>
        <taxon>Eukaryota</taxon>
        <taxon>Fungi</taxon>
        <taxon>Dikarya</taxon>
        <taxon>Basidiomycota</taxon>
        <taxon>Agaricomycotina</taxon>
        <taxon>Agaricomycetes</taxon>
        <taxon>Agaricomycetidae</taxon>
        <taxon>Boletales</taxon>
        <taxon>Paxilineae</taxon>
        <taxon>Paxillaceae</taxon>
        <taxon>Paxillus</taxon>
    </lineage>
</organism>
<dbReference type="InterPro" id="IPR011009">
    <property type="entry name" value="Kinase-like_dom_sf"/>
</dbReference>
<dbReference type="PANTHER" id="PTHR44329">
    <property type="entry name" value="SERINE/THREONINE-PROTEIN KINASE TNNI3K-RELATED"/>
    <property type="match status" value="1"/>
</dbReference>
<dbReference type="HOGENOM" id="CLU_396422_0_0_1"/>
<dbReference type="GO" id="GO:0004674">
    <property type="term" value="F:protein serine/threonine kinase activity"/>
    <property type="evidence" value="ECO:0007669"/>
    <property type="project" value="TreeGrafter"/>
</dbReference>
<protein>
    <recommendedName>
        <fullName evidence="2">Protein kinase domain-containing protein</fullName>
    </recommendedName>
</protein>
<evidence type="ECO:0000313" key="4">
    <source>
        <dbReference type="Proteomes" id="UP000053647"/>
    </source>
</evidence>
<proteinExistence type="predicted"/>
<feature type="domain" description="Protein kinase" evidence="2">
    <location>
        <begin position="401"/>
        <end position="690"/>
    </location>
</feature>
<name>A0A0C9TIB2_PAXIN</name>
<dbReference type="OrthoDB" id="2686471at2759"/>
<dbReference type="InterPro" id="IPR011990">
    <property type="entry name" value="TPR-like_helical_dom_sf"/>
</dbReference>
<dbReference type="SUPFAM" id="SSF48452">
    <property type="entry name" value="TPR-like"/>
    <property type="match status" value="1"/>
</dbReference>
<dbReference type="PROSITE" id="PS00108">
    <property type="entry name" value="PROTEIN_KINASE_ST"/>
    <property type="match status" value="1"/>
</dbReference>
<keyword evidence="4" id="KW-1185">Reference proteome</keyword>
<dbReference type="Gene3D" id="1.25.40.10">
    <property type="entry name" value="Tetratricopeptide repeat domain"/>
    <property type="match status" value="1"/>
</dbReference>
<dbReference type="SMART" id="SM00220">
    <property type="entry name" value="S_TKc"/>
    <property type="match status" value="1"/>
</dbReference>
<dbReference type="EMBL" id="KN820042">
    <property type="protein sequence ID" value="KIJ07041.1"/>
    <property type="molecule type" value="Genomic_DNA"/>
</dbReference>
<dbReference type="Gene3D" id="1.10.510.10">
    <property type="entry name" value="Transferase(Phosphotransferase) domain 1"/>
    <property type="match status" value="1"/>
</dbReference>
<evidence type="ECO:0000256" key="1">
    <source>
        <dbReference type="SAM" id="MobiDB-lite"/>
    </source>
</evidence>
<accession>A0A0C9TIB2</accession>
<dbReference type="InterPro" id="IPR008271">
    <property type="entry name" value="Ser/Thr_kinase_AS"/>
</dbReference>
<dbReference type="Pfam" id="PF00069">
    <property type="entry name" value="Pkinase"/>
    <property type="match status" value="1"/>
</dbReference>
<evidence type="ECO:0000313" key="3">
    <source>
        <dbReference type="EMBL" id="KIJ07041.1"/>
    </source>
</evidence>
<dbReference type="SUPFAM" id="SSF56112">
    <property type="entry name" value="Protein kinase-like (PK-like)"/>
    <property type="match status" value="1"/>
</dbReference>
<gene>
    <name evidence="3" type="ORF">PAXINDRAFT_19757</name>
</gene>
<dbReference type="Proteomes" id="UP000053647">
    <property type="component" value="Unassembled WGS sequence"/>
</dbReference>
<dbReference type="AlphaFoldDB" id="A0A0C9TIB2"/>
<dbReference type="InterPro" id="IPR051681">
    <property type="entry name" value="Ser/Thr_Kinases-Pseudokinases"/>
</dbReference>
<dbReference type="GO" id="GO:0005524">
    <property type="term" value="F:ATP binding"/>
    <property type="evidence" value="ECO:0007669"/>
    <property type="project" value="InterPro"/>
</dbReference>
<feature type="region of interest" description="Disordered" evidence="1">
    <location>
        <begin position="1"/>
        <end position="21"/>
    </location>
</feature>
<sequence>MPSIEHARTRGNPEHPNKFGLETAIPQSHHSMDSVHCHPSEPREGGDGVLCNSRLADTCYADGDSYLEPMKRSDPSQDPPPVETLVSSTIAAIPSMLSRLGSFVRSNISLLPLYVPRPFPALVALRSNLAVALFTRSQRRSGRNDLDEAIEHNKSALFLRSEGHPERSALLNNLGIALVARWDQRRNGMDLKEAIKYYRSALLSRPAGHPDRSYSLNDLGEALVRRFAQQCDAMDIDEAIESGSAAGSALGKSFDQQQDGKDLDEASDYCQTAEDCAPTTHPLRLSIHQTFSFAHLSRWHVSLLEEHFHHAMQHYASVTACAAASALSRLQVSLIWVWTAETHQYDAFHSALNAYAWCLRLLDCHISAAMSISSRYDAMKHFPVDLSVDAASCALRCGNVPHALELLEQGRALLWTQLARFHTLLDDLRTSDPRAVALKFLRQYQNVADETREKLLRRLKAEIVAWHRLQHPNIAPLYGVIQAVNSIAVSPWCNNGTIMQYIEREDVHAADWLWQIASGVSYLHNMKPVVVHGDLKGTNTLVSDTGDALISDFGLSNVIEELSLTDASLRAAQFGTSLLAGSTRWMAPELILTLVEDDGVPPVVTTESDVFSLACVAAGELPYPHRSNDRAVTIDIMRGVKPSRGARSISKMCFTETQEEAFWGTINRCWDTAPVLRPTMTKVGQMLAAISGCCS</sequence>
<reference evidence="3 4" key="1">
    <citation type="submission" date="2014-06" db="EMBL/GenBank/DDBJ databases">
        <authorList>
            <consortium name="DOE Joint Genome Institute"/>
            <person name="Kuo A."/>
            <person name="Kohler A."/>
            <person name="Nagy L.G."/>
            <person name="Floudas D."/>
            <person name="Copeland A."/>
            <person name="Barry K.W."/>
            <person name="Cichocki N."/>
            <person name="Veneault-Fourrey C."/>
            <person name="LaButti K."/>
            <person name="Lindquist E.A."/>
            <person name="Lipzen A."/>
            <person name="Lundell T."/>
            <person name="Morin E."/>
            <person name="Murat C."/>
            <person name="Sun H."/>
            <person name="Tunlid A."/>
            <person name="Henrissat B."/>
            <person name="Grigoriev I.V."/>
            <person name="Hibbett D.S."/>
            <person name="Martin F."/>
            <person name="Nordberg H.P."/>
            <person name="Cantor M.N."/>
            <person name="Hua S.X."/>
        </authorList>
    </citation>
    <scope>NUCLEOTIDE SEQUENCE [LARGE SCALE GENOMIC DNA]</scope>
    <source>
        <strain evidence="3 4">ATCC 200175</strain>
    </source>
</reference>
<feature type="compositionally biased region" description="Basic and acidic residues" evidence="1">
    <location>
        <begin position="1"/>
        <end position="17"/>
    </location>
</feature>
<evidence type="ECO:0000259" key="2">
    <source>
        <dbReference type="PROSITE" id="PS50011"/>
    </source>
</evidence>
<dbReference type="InterPro" id="IPR000719">
    <property type="entry name" value="Prot_kinase_dom"/>
</dbReference>
<reference evidence="4" key="2">
    <citation type="submission" date="2015-01" db="EMBL/GenBank/DDBJ databases">
        <title>Evolutionary Origins and Diversification of the Mycorrhizal Mutualists.</title>
        <authorList>
            <consortium name="DOE Joint Genome Institute"/>
            <consortium name="Mycorrhizal Genomics Consortium"/>
            <person name="Kohler A."/>
            <person name="Kuo A."/>
            <person name="Nagy L.G."/>
            <person name="Floudas D."/>
            <person name="Copeland A."/>
            <person name="Barry K.W."/>
            <person name="Cichocki N."/>
            <person name="Veneault-Fourrey C."/>
            <person name="LaButti K."/>
            <person name="Lindquist E.A."/>
            <person name="Lipzen A."/>
            <person name="Lundell T."/>
            <person name="Morin E."/>
            <person name="Murat C."/>
            <person name="Riley R."/>
            <person name="Ohm R."/>
            <person name="Sun H."/>
            <person name="Tunlid A."/>
            <person name="Henrissat B."/>
            <person name="Grigoriev I.V."/>
            <person name="Hibbett D.S."/>
            <person name="Martin F."/>
        </authorList>
    </citation>
    <scope>NUCLEOTIDE SEQUENCE [LARGE SCALE GENOMIC DNA]</scope>
    <source>
        <strain evidence="4">ATCC 200175</strain>
    </source>
</reference>